<feature type="coiled-coil region" evidence="1">
    <location>
        <begin position="270"/>
        <end position="334"/>
    </location>
</feature>
<dbReference type="PANTHER" id="PTHR30441">
    <property type="entry name" value="DUF748 DOMAIN-CONTAINING PROTEIN"/>
    <property type="match status" value="1"/>
</dbReference>
<proteinExistence type="predicted"/>
<dbReference type="PANTHER" id="PTHR30441:SF8">
    <property type="entry name" value="DUF748 DOMAIN-CONTAINING PROTEIN"/>
    <property type="match status" value="1"/>
</dbReference>
<dbReference type="RefSeq" id="WP_239796968.1">
    <property type="nucleotide sequence ID" value="NZ_OU912926.1"/>
</dbReference>
<keyword evidence="3" id="KW-1185">Reference proteome</keyword>
<gene>
    <name evidence="2" type="ORF">NTG6680_1885</name>
</gene>
<feature type="coiled-coil region" evidence="1">
    <location>
        <begin position="371"/>
        <end position="414"/>
    </location>
</feature>
<sequence length="1032" mass="114088">MDIKIIFIKTSKGEDESKRITNHLSSDIKRALGLIDNKSTVKELMKRAAPSLREALGDMLQELTDGGFIQDKDKISSVVKMAIPRMPTPKNIIPSPKFGDLGERQFPISVMRVSVADALAAEEDEAEQEAARIRVEQEAEHAQEKAEAVRLKAEQEAEKTRVEQEAELAKVKTEAETTRFKVEQETEKIRAELEGALAKAKKEAEALVKARVEVEAAQAKAKANAEAKAYAEAEIFRFKVEQEAVKAKVEQEAALVRAKAEAETTRFKVEQETEKIRAELEGALVKAKEEAEVLVKVRSEAEAVRFKAEQEAEKTRVEQEAALAKAKVEAARVRLKAEQDAAQIKAEQGATQAKVEAEAKARAVVEAMYLKAEKDAVKVRAEQEAEQAKAKVEMEAAVNARADAETARLKAEQETLQVRSELEAEQAKSQVEAKAKARVETETARLKGEQEAARIRAEQEAAQAKEKAEVVRLKAEQEMSKVRSELEAEQAKSQVEAKAKARAEAETARLKGEQEATRIIMKQEAAQAKAKVEMDAKVRAEAEVTRIKEEQEAIRVKAEHLATLNKEKAEAKARDEARVRINKAEQDAAKIRAEQEAVQSVAKAKMEASVKAQAVQMPEMKAVQRVAITHSMPLPWGKIAACLIVLLFLLAALLPYIWPMQGYITQIEQKLSAQLQQPVHIGYLRATLLPQPKLELEDVSIGGSQELKASSVVLNFDFFALLNEIKAIRSLEISDLILSVETFDKTLMWLQTAGGDIHYPVARMVLQRARLSDDELNLPPVNGVVNFDEQGHFAKAVLKSVDGKLSMELQLQQARWQIALAIKKGYVPLLPDILFNELTVKGELGVGEIKFHEIDGRLYGGMLTGSAHLTWLKGWQMQGLVNIKAMKLHDALPKFGIAGEMDGDANFILRGEKLPLLAKAPHLDGKFLVKKGLINTIDMVETSRMPTRKGASTGRTHFDELSGVLQVDNNKQHLRQIKISAGVMSANGYVDVAANKQLSGRMNVELKIRADLGSVPLVLSGTLTEPVWSTRR</sequence>
<name>A0ABN8ANB4_9PROT</name>
<dbReference type="InterPro" id="IPR052894">
    <property type="entry name" value="AsmA-related"/>
</dbReference>
<accession>A0ABN8ANB4</accession>
<feature type="coiled-coil region" evidence="1">
    <location>
        <begin position="447"/>
        <end position="508"/>
    </location>
</feature>
<reference evidence="2 3" key="1">
    <citation type="submission" date="2021-10" db="EMBL/GenBank/DDBJ databases">
        <authorList>
            <person name="Koch H."/>
        </authorList>
    </citation>
    <scope>NUCLEOTIDE SEQUENCE [LARGE SCALE GENOMIC DNA]</scope>
    <source>
        <strain evidence="2">6680</strain>
    </source>
</reference>
<evidence type="ECO:0000256" key="1">
    <source>
        <dbReference type="SAM" id="Coils"/>
    </source>
</evidence>
<organism evidence="2 3">
    <name type="scientific">Candidatus Nitrotoga arctica</name>
    <dbReference type="NCBI Taxonomy" id="453162"/>
    <lineage>
        <taxon>Bacteria</taxon>
        <taxon>Pseudomonadati</taxon>
        <taxon>Pseudomonadota</taxon>
        <taxon>Betaproteobacteria</taxon>
        <taxon>Nitrosomonadales</taxon>
        <taxon>Gallionellaceae</taxon>
        <taxon>Candidatus Nitrotoga</taxon>
    </lineage>
</organism>
<protein>
    <submittedName>
        <fullName evidence="2">AsmA_2 domain-containing protein</fullName>
    </submittedName>
</protein>
<evidence type="ECO:0000313" key="2">
    <source>
        <dbReference type="EMBL" id="CAG9933134.1"/>
    </source>
</evidence>
<feature type="coiled-coil region" evidence="1">
    <location>
        <begin position="547"/>
        <end position="601"/>
    </location>
</feature>
<dbReference type="Proteomes" id="UP000839052">
    <property type="component" value="Chromosome"/>
</dbReference>
<evidence type="ECO:0000313" key="3">
    <source>
        <dbReference type="Proteomes" id="UP000839052"/>
    </source>
</evidence>
<dbReference type="EMBL" id="OU912926">
    <property type="protein sequence ID" value="CAG9933134.1"/>
    <property type="molecule type" value="Genomic_DNA"/>
</dbReference>
<keyword evidence="1" id="KW-0175">Coiled coil</keyword>
<feature type="coiled-coil region" evidence="1">
    <location>
        <begin position="116"/>
        <end position="220"/>
    </location>
</feature>